<feature type="chain" id="PRO_5047274498" evidence="4">
    <location>
        <begin position="17"/>
        <end position="433"/>
    </location>
</feature>
<keyword evidence="2" id="KW-0472">Membrane</keyword>
<name>A0ABZ0K258_9GAMM</name>
<evidence type="ECO:0000256" key="1">
    <source>
        <dbReference type="ARBA" id="ARBA00004370"/>
    </source>
</evidence>
<comment type="subcellular location">
    <subcellularLocation>
        <location evidence="1">Membrane</location>
    </subcellularLocation>
</comment>
<evidence type="ECO:0000256" key="3">
    <source>
        <dbReference type="SAM" id="Coils"/>
    </source>
</evidence>
<dbReference type="Pfam" id="PF01103">
    <property type="entry name" value="Omp85"/>
    <property type="match status" value="1"/>
</dbReference>
<keyword evidence="3" id="KW-0175">Coiled coil</keyword>
<dbReference type="InterPro" id="IPR000184">
    <property type="entry name" value="Bac_surfAg_D15"/>
</dbReference>
<reference evidence="6 7" key="1">
    <citation type="submission" date="2023-10" db="EMBL/GenBank/DDBJ databases">
        <title>Complete genome sequence of Shewanella sp. DAU334.</title>
        <authorList>
            <person name="Lee Y.-S."/>
            <person name="Jeong H.-R."/>
            <person name="Hwang E.-J."/>
            <person name="Choi Y.-L."/>
            <person name="Kim G.-D."/>
        </authorList>
    </citation>
    <scope>NUCLEOTIDE SEQUENCE [LARGE SCALE GENOMIC DNA]</scope>
    <source>
        <strain evidence="6 7">DAU334</strain>
    </source>
</reference>
<feature type="domain" description="Bacterial surface antigen (D15)" evidence="5">
    <location>
        <begin position="226"/>
        <end position="429"/>
    </location>
</feature>
<evidence type="ECO:0000259" key="5">
    <source>
        <dbReference type="Pfam" id="PF01103"/>
    </source>
</evidence>
<sequence>MKKLLLIWLFPAYLFAQPSEVMPIKSLPVGLDLPFFADKEQAKVRVSEYQTAIDNIDENLDNCIQQCESLTLQKQQYTKALKDHSTKNGLPLFSILGGPGYMPETGLMLAAGALYSFSTNREQQALQRSSFTLVAITNELEDGVGLGLRSKQNLFFDDNATRYIGNLTMGKQNEYYWGIGYDAGKAQESSNDLLFEYNFINYEGNLTFENRYGFYIGPALRIKYYQPDQDSLPQTAIDDPNFQAFKDKPLSLGLGVVLEKDTRDFSVNAWSGQFLSFEYIAHSKKIGSDNDYQKIALDYRYYYSFAAGQVLAFYNAFQWSEGDTPYYDMPTLGGQDSLRGVYKGHYRDNNTIENSVEYRHTFKNSSGELTKHGMTIFTGIGSVADSPNQLYENIIHSYGVGYRYEVQPRMNVRVDYGRNSTESGFYLTFNEAF</sequence>
<accession>A0ABZ0K258</accession>
<evidence type="ECO:0000256" key="2">
    <source>
        <dbReference type="ARBA" id="ARBA00023136"/>
    </source>
</evidence>
<evidence type="ECO:0000313" key="6">
    <source>
        <dbReference type="EMBL" id="WOT06637.1"/>
    </source>
</evidence>
<feature type="coiled-coil region" evidence="3">
    <location>
        <begin position="39"/>
        <end position="73"/>
    </location>
</feature>
<dbReference type="Proteomes" id="UP001529491">
    <property type="component" value="Chromosome"/>
</dbReference>
<evidence type="ECO:0000256" key="4">
    <source>
        <dbReference type="SAM" id="SignalP"/>
    </source>
</evidence>
<organism evidence="6 7">
    <name type="scientific">Shewanella youngdeokensis</name>
    <dbReference type="NCBI Taxonomy" id="2999068"/>
    <lineage>
        <taxon>Bacteria</taxon>
        <taxon>Pseudomonadati</taxon>
        <taxon>Pseudomonadota</taxon>
        <taxon>Gammaproteobacteria</taxon>
        <taxon>Alteromonadales</taxon>
        <taxon>Shewanellaceae</taxon>
        <taxon>Shewanella</taxon>
    </lineage>
</organism>
<proteinExistence type="predicted"/>
<keyword evidence="7" id="KW-1185">Reference proteome</keyword>
<keyword evidence="4" id="KW-0732">Signal</keyword>
<dbReference type="Gene3D" id="2.40.160.50">
    <property type="entry name" value="membrane protein fhac: a member of the omp85/tpsb transporter family"/>
    <property type="match status" value="1"/>
</dbReference>
<dbReference type="RefSeq" id="WP_310470911.1">
    <property type="nucleotide sequence ID" value="NZ_CP136522.1"/>
</dbReference>
<protein>
    <submittedName>
        <fullName evidence="6">BamA/TamA family outer membrane protein</fullName>
    </submittedName>
</protein>
<dbReference type="EMBL" id="CP136522">
    <property type="protein sequence ID" value="WOT06637.1"/>
    <property type="molecule type" value="Genomic_DNA"/>
</dbReference>
<evidence type="ECO:0000313" key="7">
    <source>
        <dbReference type="Proteomes" id="UP001529491"/>
    </source>
</evidence>
<gene>
    <name evidence="6" type="ORF">RGE70_07725</name>
</gene>
<feature type="signal peptide" evidence="4">
    <location>
        <begin position="1"/>
        <end position="16"/>
    </location>
</feature>